<keyword evidence="4" id="KW-0378">Hydrolase</keyword>
<dbReference type="PANTHER" id="PTHR38107:SF3">
    <property type="entry name" value="LYSOZYME RRRD-RELATED"/>
    <property type="match status" value="1"/>
</dbReference>
<proteinExistence type="inferred from homology"/>
<dbReference type="InterPro" id="IPR051018">
    <property type="entry name" value="Bacteriophage_GH24"/>
</dbReference>
<dbReference type="GO" id="GO:0016998">
    <property type="term" value="P:cell wall macromolecule catabolic process"/>
    <property type="evidence" value="ECO:0007669"/>
    <property type="project" value="InterPro"/>
</dbReference>
<geneLocation type="plasmid" evidence="6">
    <name>pct2</name>
</geneLocation>
<dbReference type="Gene3D" id="2.10.270.10">
    <property type="entry name" value="Cholin Binding"/>
    <property type="match status" value="3"/>
</dbReference>
<dbReference type="InterPro" id="IPR018337">
    <property type="entry name" value="Cell_wall/Cho-bd_repeat"/>
</dbReference>
<dbReference type="GO" id="GO:0042742">
    <property type="term" value="P:defense response to bacterium"/>
    <property type="evidence" value="ECO:0007669"/>
    <property type="project" value="UniProtKB-KW"/>
</dbReference>
<protein>
    <recommendedName>
        <fullName evidence="4">Lysozyme</fullName>
        <ecNumber evidence="4">3.2.1.17</ecNumber>
    </recommendedName>
</protein>
<dbReference type="EMBL" id="CP017255">
    <property type="protein sequence ID" value="AOR25040.1"/>
    <property type="molecule type" value="Genomic_DNA"/>
</dbReference>
<dbReference type="EC" id="3.2.1.17" evidence="4"/>
<comment type="catalytic activity">
    <reaction evidence="4">
        <text>Hydrolysis of (1-&gt;4)-beta-linkages between N-acetylmuramic acid and N-acetyl-D-glucosamine residues in a peptidoglycan and between N-acetyl-D-glucosamine residues in chitodextrins.</text>
        <dbReference type="EC" id="3.2.1.17"/>
    </reaction>
</comment>
<dbReference type="GO" id="GO:0031640">
    <property type="term" value="P:killing of cells of another organism"/>
    <property type="evidence" value="ECO:0007669"/>
    <property type="project" value="UniProtKB-KW"/>
</dbReference>
<dbReference type="OrthoDB" id="529831at2"/>
<dbReference type="KEGG" id="ctae:BGI42_14940"/>
<name>A0A1D7XPB2_9CLOT</name>
<evidence type="ECO:0000256" key="2">
    <source>
        <dbReference type="ARBA" id="ARBA00022638"/>
    </source>
</evidence>
<evidence type="ECO:0000313" key="6">
    <source>
        <dbReference type="Proteomes" id="UP000094652"/>
    </source>
</evidence>
<dbReference type="GO" id="GO:0009253">
    <property type="term" value="P:peptidoglycan catabolic process"/>
    <property type="evidence" value="ECO:0007669"/>
    <property type="project" value="InterPro"/>
</dbReference>
<accession>A0A1D7XPB2</accession>
<dbReference type="RefSeq" id="WP_069681159.1">
    <property type="nucleotide sequence ID" value="NZ_CP017255.2"/>
</dbReference>
<keyword evidence="2 4" id="KW-0081">Bacteriolytic enzyme</keyword>
<dbReference type="AlphaFoldDB" id="A0A1D7XPB2"/>
<dbReference type="Pfam" id="PF01473">
    <property type="entry name" value="Choline_bind_1"/>
    <property type="match status" value="5"/>
</dbReference>
<dbReference type="Gene3D" id="1.10.530.40">
    <property type="match status" value="1"/>
</dbReference>
<dbReference type="InterPro" id="IPR023347">
    <property type="entry name" value="Lysozyme_dom_sf"/>
</dbReference>
<evidence type="ECO:0000256" key="4">
    <source>
        <dbReference type="RuleBase" id="RU003788"/>
    </source>
</evidence>
<keyword evidence="1 4" id="KW-0929">Antimicrobial</keyword>
<dbReference type="Pfam" id="PF00959">
    <property type="entry name" value="Phage_lysozyme"/>
    <property type="match status" value="1"/>
</dbReference>
<dbReference type="GO" id="GO:0003796">
    <property type="term" value="F:lysozyme activity"/>
    <property type="evidence" value="ECO:0007669"/>
    <property type="project" value="UniProtKB-EC"/>
</dbReference>
<evidence type="ECO:0000313" key="5">
    <source>
        <dbReference type="EMBL" id="AOR25040.1"/>
    </source>
</evidence>
<reference evidence="6" key="1">
    <citation type="submission" date="2016-09" db="EMBL/GenBank/DDBJ databases">
        <title>Genomics of Clostridium taeniosporum, an organism which forms endospores with ribbon-like appendages.</title>
        <authorList>
            <person name="Walker J.R."/>
        </authorList>
    </citation>
    <scope>NUCLEOTIDE SEQUENCE [LARGE SCALE GENOMIC DNA]</scope>
    <source>
        <strain evidence="6">1/k</strain>
        <plasmid evidence="6">Plasmid pct2</plasmid>
    </source>
</reference>
<dbReference type="InterPro" id="IPR002196">
    <property type="entry name" value="Glyco_hydro_24"/>
</dbReference>
<dbReference type="SUPFAM" id="SSF53955">
    <property type="entry name" value="Lysozyme-like"/>
    <property type="match status" value="1"/>
</dbReference>
<dbReference type="SUPFAM" id="SSF69360">
    <property type="entry name" value="Cell wall binding repeat"/>
    <property type="match status" value="1"/>
</dbReference>
<gene>
    <name evidence="5" type="ORF">BGI42_14940</name>
</gene>
<keyword evidence="5" id="KW-0614">Plasmid</keyword>
<evidence type="ECO:0000256" key="3">
    <source>
        <dbReference type="ARBA" id="ARBA00022737"/>
    </source>
</evidence>
<dbReference type="PANTHER" id="PTHR38107">
    <property type="match status" value="1"/>
</dbReference>
<comment type="similarity">
    <text evidence="4">Belongs to the glycosyl hydrolase 24 family.</text>
</comment>
<dbReference type="InterPro" id="IPR023346">
    <property type="entry name" value="Lysozyme-like_dom_sf"/>
</dbReference>
<organism evidence="5 6">
    <name type="scientific">Clostridium taeniosporum</name>
    <dbReference type="NCBI Taxonomy" id="394958"/>
    <lineage>
        <taxon>Bacteria</taxon>
        <taxon>Bacillati</taxon>
        <taxon>Bacillota</taxon>
        <taxon>Clostridia</taxon>
        <taxon>Eubacteriales</taxon>
        <taxon>Clostridiaceae</taxon>
        <taxon>Clostridium</taxon>
    </lineage>
</organism>
<sequence length="423" mass="49026">MLDWKEKNGQWYCYKSGRLVKGWVEDENGRWFHLNEHSGKMDTDWTEINSKWYYLYPKRTELDGITHPKGEMATGWIEIDSRWYYLYPKRTEKDGITYPKGEMAAGWIEINSKWYYLYPKRTEKDGNTHYKGEMAIGWIEIDSRWYYLYSKRTEKDGVTYPKGEMATDWTEIDSKWYYLYTKKTEKDGNTHYRGEMAIGWLKSPYSGKWYYLYPKRTEHDGKIHPKGEMATSTTLTINNKAYTFDKNGAMQESTISGNGLVSNKLVEFAAGWEYFSPHAYEDEYHRGDKSCWTIGYGTTYQVKPSAFPNGLDSTCTKPQALVWLKEEMNKVAHEVKSVLHKKGASISQQAFDCLCDIGYNAGTADLLYGKCITLNAVISGDADRITKAIMMWTNANGQFSHGLKGRCKGRVNMCLHGIYDSTH</sequence>
<keyword evidence="6" id="KW-1185">Reference proteome</keyword>
<evidence type="ECO:0000256" key="1">
    <source>
        <dbReference type="ARBA" id="ARBA00022529"/>
    </source>
</evidence>
<keyword evidence="3" id="KW-0677">Repeat</keyword>
<dbReference type="Proteomes" id="UP000094652">
    <property type="component" value="Plasmid pCt2"/>
</dbReference>
<keyword evidence="4" id="KW-0326">Glycosidase</keyword>